<evidence type="ECO:0000256" key="1">
    <source>
        <dbReference type="SAM" id="MobiDB-lite"/>
    </source>
</evidence>
<evidence type="ECO:0000313" key="3">
    <source>
        <dbReference type="EMBL" id="AJY45209.1"/>
    </source>
</evidence>
<feature type="domain" description="Calcineurin-like phosphoesterase" evidence="2">
    <location>
        <begin position="31"/>
        <end position="220"/>
    </location>
</feature>
<name>A0A0D5LLX7_MAREN</name>
<dbReference type="Gene3D" id="3.60.21.10">
    <property type="match status" value="1"/>
</dbReference>
<keyword evidence="4" id="KW-1185">Reference proteome</keyword>
<dbReference type="GO" id="GO:0005737">
    <property type="term" value="C:cytoplasm"/>
    <property type="evidence" value="ECO:0007669"/>
    <property type="project" value="TreeGrafter"/>
</dbReference>
<dbReference type="SUPFAM" id="SSF56300">
    <property type="entry name" value="Metallo-dependent phosphatases"/>
    <property type="match status" value="1"/>
</dbReference>
<gene>
    <name evidence="3" type="ORF">TM49_05100</name>
</gene>
<dbReference type="GO" id="GO:0110154">
    <property type="term" value="P:RNA decapping"/>
    <property type="evidence" value="ECO:0007669"/>
    <property type="project" value="TreeGrafter"/>
</dbReference>
<dbReference type="GO" id="GO:0008803">
    <property type="term" value="F:bis(5'-nucleosyl)-tetraphosphatase (symmetrical) activity"/>
    <property type="evidence" value="ECO:0007669"/>
    <property type="project" value="TreeGrafter"/>
</dbReference>
<evidence type="ECO:0000259" key="2">
    <source>
        <dbReference type="Pfam" id="PF00149"/>
    </source>
</evidence>
<dbReference type="HOGENOM" id="CLU_023125_4_1_5"/>
<sequence length="261" mass="28619">MKALRRLFKSAPPPPPPPPPFRGDLPRPDQPFAVIGDIHGCRGHLEKLWARLDREAPSARIVHVGDYVDRGEHSADVLRMLFRREREQGDIVCLTGNHEQMFLDFLEDPAGKGKRWLQFGGLQTLASFGLSGIGDAVGTRDYSQIRDAVLVALGEEMTAWLKALPLSWQSGNLAVVHAGADPRLPIAEQPPQNLTWGHRAFGALPRRDGLWIVHGHTVVPMPSMSNGIISLDTGAYASGRLTAAILRPDREVEFIQVDAGG</sequence>
<dbReference type="KEGG" id="mey:TM49_05100"/>
<accession>A0A0D5LLX7</accession>
<dbReference type="PANTHER" id="PTHR42850">
    <property type="entry name" value="METALLOPHOSPHOESTERASE"/>
    <property type="match status" value="1"/>
</dbReference>
<dbReference type="AlphaFoldDB" id="A0A0D5LLX7"/>
<dbReference type="PATRIC" id="fig|1486262.3.peg.1042"/>
<dbReference type="EMBL" id="CP010803">
    <property type="protein sequence ID" value="AJY45209.1"/>
    <property type="molecule type" value="Genomic_DNA"/>
</dbReference>
<proteinExistence type="predicted"/>
<dbReference type="Pfam" id="PF00149">
    <property type="entry name" value="Metallophos"/>
    <property type="match status" value="1"/>
</dbReference>
<dbReference type="OrthoDB" id="9807890at2"/>
<dbReference type="InterPro" id="IPR050126">
    <property type="entry name" value="Ap4A_hydrolase"/>
</dbReference>
<reference evidence="3 4" key="1">
    <citation type="journal article" date="2015" name="Genome Announc.">
        <title>Complete genome sequence of Martelella endophytica YC6887, which has antifungal activity associated with a halophyte.</title>
        <authorList>
            <person name="Khan A."/>
            <person name="Khan H."/>
            <person name="Chung E.J."/>
            <person name="Hossain M.T."/>
            <person name="Chung Y.R."/>
        </authorList>
    </citation>
    <scope>NUCLEOTIDE SEQUENCE [LARGE SCALE GENOMIC DNA]</scope>
    <source>
        <strain evidence="3">YC6887</strain>
    </source>
</reference>
<dbReference type="GO" id="GO:0016791">
    <property type="term" value="F:phosphatase activity"/>
    <property type="evidence" value="ECO:0007669"/>
    <property type="project" value="TreeGrafter"/>
</dbReference>
<dbReference type="PANTHER" id="PTHR42850:SF4">
    <property type="entry name" value="ZINC-DEPENDENT ENDOPOLYPHOSPHATASE"/>
    <property type="match status" value="1"/>
</dbReference>
<protein>
    <recommendedName>
        <fullName evidence="2">Calcineurin-like phosphoesterase domain-containing protein</fullName>
    </recommendedName>
</protein>
<evidence type="ECO:0000313" key="4">
    <source>
        <dbReference type="Proteomes" id="UP000032611"/>
    </source>
</evidence>
<dbReference type="InterPro" id="IPR029052">
    <property type="entry name" value="Metallo-depent_PP-like"/>
</dbReference>
<dbReference type="InterPro" id="IPR004843">
    <property type="entry name" value="Calcineurin-like_PHP"/>
</dbReference>
<dbReference type="Proteomes" id="UP000032611">
    <property type="component" value="Chromosome"/>
</dbReference>
<feature type="compositionally biased region" description="Pro residues" evidence="1">
    <location>
        <begin position="11"/>
        <end position="21"/>
    </location>
</feature>
<dbReference type="STRING" id="1486262.TM49_05100"/>
<dbReference type="RefSeq" id="WP_045679809.1">
    <property type="nucleotide sequence ID" value="NZ_CP010803.1"/>
</dbReference>
<organism evidence="3 4">
    <name type="scientific">Martelella endophytica</name>
    <dbReference type="NCBI Taxonomy" id="1486262"/>
    <lineage>
        <taxon>Bacteria</taxon>
        <taxon>Pseudomonadati</taxon>
        <taxon>Pseudomonadota</taxon>
        <taxon>Alphaproteobacteria</taxon>
        <taxon>Hyphomicrobiales</taxon>
        <taxon>Aurantimonadaceae</taxon>
        <taxon>Martelella</taxon>
    </lineage>
</organism>
<feature type="region of interest" description="Disordered" evidence="1">
    <location>
        <begin position="1"/>
        <end position="28"/>
    </location>
</feature>